<evidence type="ECO:0000313" key="3">
    <source>
        <dbReference type="Proteomes" id="UP000624041"/>
    </source>
</evidence>
<keyword evidence="1" id="KW-0812">Transmembrane</keyword>
<sequence length="75" mass="8654">MIIAIVTILIIGLVLFILSYFMNDRLEELESQVEQLSITSMQDTYQMKKKIKILEEELLPGNINQSSSSEFKEQS</sequence>
<organism evidence="2 3">
    <name type="scientific">Oceanobacillus indicireducens</name>
    <dbReference type="NCBI Taxonomy" id="1004261"/>
    <lineage>
        <taxon>Bacteria</taxon>
        <taxon>Bacillati</taxon>
        <taxon>Bacillota</taxon>
        <taxon>Bacilli</taxon>
        <taxon>Bacillales</taxon>
        <taxon>Bacillaceae</taxon>
        <taxon>Oceanobacillus</taxon>
    </lineage>
</organism>
<protein>
    <submittedName>
        <fullName evidence="2">Uncharacterized protein</fullName>
    </submittedName>
</protein>
<accession>A0A918D437</accession>
<reference evidence="2" key="1">
    <citation type="journal article" date="2014" name="Int. J. Syst. Evol. Microbiol.">
        <title>Complete genome sequence of Corynebacterium casei LMG S-19264T (=DSM 44701T), isolated from a smear-ripened cheese.</title>
        <authorList>
            <consortium name="US DOE Joint Genome Institute (JGI-PGF)"/>
            <person name="Walter F."/>
            <person name="Albersmeier A."/>
            <person name="Kalinowski J."/>
            <person name="Ruckert C."/>
        </authorList>
    </citation>
    <scope>NUCLEOTIDE SEQUENCE</scope>
    <source>
        <strain evidence="2">JCM 17251</strain>
    </source>
</reference>
<proteinExistence type="predicted"/>
<gene>
    <name evidence="2" type="ORF">GCM10007971_31090</name>
</gene>
<dbReference type="Proteomes" id="UP000624041">
    <property type="component" value="Unassembled WGS sequence"/>
</dbReference>
<name>A0A918D437_9BACI</name>
<evidence type="ECO:0000256" key="1">
    <source>
        <dbReference type="SAM" id="Phobius"/>
    </source>
</evidence>
<dbReference type="RefSeq" id="WP_156856789.1">
    <property type="nucleotide sequence ID" value="NZ_BMOS01000029.1"/>
</dbReference>
<dbReference type="AlphaFoldDB" id="A0A918D437"/>
<feature type="transmembrane region" description="Helical" evidence="1">
    <location>
        <begin position="6"/>
        <end position="22"/>
    </location>
</feature>
<keyword evidence="1" id="KW-1133">Transmembrane helix</keyword>
<dbReference type="EMBL" id="BMOS01000029">
    <property type="protein sequence ID" value="GGN63828.1"/>
    <property type="molecule type" value="Genomic_DNA"/>
</dbReference>
<comment type="caution">
    <text evidence="2">The sequence shown here is derived from an EMBL/GenBank/DDBJ whole genome shotgun (WGS) entry which is preliminary data.</text>
</comment>
<keyword evidence="1" id="KW-0472">Membrane</keyword>
<reference evidence="2" key="2">
    <citation type="submission" date="2020-09" db="EMBL/GenBank/DDBJ databases">
        <authorList>
            <person name="Sun Q."/>
            <person name="Ohkuma M."/>
        </authorList>
    </citation>
    <scope>NUCLEOTIDE SEQUENCE</scope>
    <source>
        <strain evidence="2">JCM 17251</strain>
    </source>
</reference>
<evidence type="ECO:0000313" key="2">
    <source>
        <dbReference type="EMBL" id="GGN63828.1"/>
    </source>
</evidence>
<keyword evidence="3" id="KW-1185">Reference proteome</keyword>